<feature type="region of interest" description="Disordered" evidence="1">
    <location>
        <begin position="298"/>
        <end position="317"/>
    </location>
</feature>
<proteinExistence type="predicted"/>
<feature type="compositionally biased region" description="Basic and acidic residues" evidence="1">
    <location>
        <begin position="574"/>
        <end position="585"/>
    </location>
</feature>
<evidence type="ECO:0000313" key="3">
    <source>
        <dbReference type="Proteomes" id="UP000708208"/>
    </source>
</evidence>
<accession>A0A8J2KR85</accession>
<dbReference type="EMBL" id="CAJVCH010406395">
    <property type="protein sequence ID" value="CAG7817892.1"/>
    <property type="molecule type" value="Genomic_DNA"/>
</dbReference>
<keyword evidence="3" id="KW-1185">Reference proteome</keyword>
<sequence length="839" mass="94265">MSSRKVKTCEPKTPKSFFSKTCSTSKKAQLQEATSCKDTDRQPRDMLPFRNYYKALGEVFQAAFAQDEELDALYSKVREKTETGLKNLMHIKSQTKGNPGTAILHTTVGQKVNESRKRLNECTTRGERKPPRPLQRTLGLKVQQESGTFDPEVATTSHVTPYCHAKSAPSVPMASLEAERQPKRKLLLTNYPTFREEMLDVPVAFDFVYQQKPNSPAKKKRILDLHTSSPNSKLEHISEPESSCIEPVSEEVTAKFRELAVKPKSLKSVIPTLIRSSPNTIASSLTETHKRKEVQLQERQMEENISRSPSAVKVSSAAEHLITRNEDSQNAHSVLGKESVEGLGEFSNFNLTTFVVDEFSKLSVVEDESQTRKGSVSNVNQAGSHIFSVLQESSNTTENETTFVTAVADSFLSNEISIASEYNSPELKITKDFPDPKKLSNSSAHTKTLGTIAKFWSKNKIKRDDSTQSDIPSEALDHNGNTVLKKWSPLAQSPTAGSAKPGFSGVRFKGGLQEKAVLKTKFNKASSSSSLYSSCSSISVAETVINKTIKLPKNLASSRERLGSSSPSSNKCLNDPEEHLKKEEEIRRLQEKQKEVLRKKQMYIQQKQEMQRKKNAAWKSKVQRKKQEAEEEQVTLEELKANLAGLDGKNAMDKYESLMKGRLNPKLFSVVQKHFREPMMAAASSCPDINAAMLKKEAYAKPRLMSQAENSAAASTFQNLENPKNIVPPQLGRNFVSQQNLGNKMFADEPEDDDTFENDTNQDPECCSEINTYDITVYEDYDESLEYRENKRIPEWASNLLQLKQSLFRQQPKLMELIPKSKSIFPKKNFGEKMFPNIP</sequence>
<organism evidence="2 3">
    <name type="scientific">Allacma fusca</name>
    <dbReference type="NCBI Taxonomy" id="39272"/>
    <lineage>
        <taxon>Eukaryota</taxon>
        <taxon>Metazoa</taxon>
        <taxon>Ecdysozoa</taxon>
        <taxon>Arthropoda</taxon>
        <taxon>Hexapoda</taxon>
        <taxon>Collembola</taxon>
        <taxon>Symphypleona</taxon>
        <taxon>Sminthuridae</taxon>
        <taxon>Allacma</taxon>
    </lineage>
</organism>
<protein>
    <submittedName>
        <fullName evidence="2">Uncharacterized protein</fullName>
    </submittedName>
</protein>
<gene>
    <name evidence="2" type="ORF">AFUS01_LOCUS28430</name>
</gene>
<name>A0A8J2KR85_9HEXA</name>
<feature type="region of interest" description="Disordered" evidence="1">
    <location>
        <begin position="1"/>
        <end position="21"/>
    </location>
</feature>
<comment type="caution">
    <text evidence="2">The sequence shown here is derived from an EMBL/GenBank/DDBJ whole genome shotgun (WGS) entry which is preliminary data.</text>
</comment>
<reference evidence="2" key="1">
    <citation type="submission" date="2021-06" db="EMBL/GenBank/DDBJ databases">
        <authorList>
            <person name="Hodson N. C."/>
            <person name="Mongue J. A."/>
            <person name="Jaron S. K."/>
        </authorList>
    </citation>
    <scope>NUCLEOTIDE SEQUENCE</scope>
</reference>
<dbReference type="Proteomes" id="UP000708208">
    <property type="component" value="Unassembled WGS sequence"/>
</dbReference>
<evidence type="ECO:0000256" key="1">
    <source>
        <dbReference type="SAM" id="MobiDB-lite"/>
    </source>
</evidence>
<feature type="region of interest" description="Disordered" evidence="1">
    <location>
        <begin position="557"/>
        <end position="585"/>
    </location>
</feature>
<dbReference type="AlphaFoldDB" id="A0A8J2KR85"/>
<dbReference type="OrthoDB" id="8297969at2759"/>
<evidence type="ECO:0000313" key="2">
    <source>
        <dbReference type="EMBL" id="CAG7817892.1"/>
    </source>
</evidence>